<name>A0AAW1I379_SAPOF</name>
<organism evidence="1 2">
    <name type="scientific">Saponaria officinalis</name>
    <name type="common">Common soapwort</name>
    <name type="synonym">Lychnis saponaria</name>
    <dbReference type="NCBI Taxonomy" id="3572"/>
    <lineage>
        <taxon>Eukaryota</taxon>
        <taxon>Viridiplantae</taxon>
        <taxon>Streptophyta</taxon>
        <taxon>Embryophyta</taxon>
        <taxon>Tracheophyta</taxon>
        <taxon>Spermatophyta</taxon>
        <taxon>Magnoliopsida</taxon>
        <taxon>eudicotyledons</taxon>
        <taxon>Gunneridae</taxon>
        <taxon>Pentapetalae</taxon>
        <taxon>Caryophyllales</taxon>
        <taxon>Caryophyllaceae</taxon>
        <taxon>Caryophylleae</taxon>
        <taxon>Saponaria</taxon>
    </lineage>
</organism>
<reference evidence="1" key="1">
    <citation type="submission" date="2024-03" db="EMBL/GenBank/DDBJ databases">
        <title>WGS assembly of Saponaria officinalis var. Norfolk2.</title>
        <authorList>
            <person name="Jenkins J."/>
            <person name="Shu S."/>
            <person name="Grimwood J."/>
            <person name="Barry K."/>
            <person name="Goodstein D."/>
            <person name="Schmutz J."/>
            <person name="Leebens-Mack J."/>
            <person name="Osbourn A."/>
        </authorList>
    </citation>
    <scope>NUCLEOTIDE SEQUENCE [LARGE SCALE GENOMIC DNA]</scope>
    <source>
        <strain evidence="1">JIC</strain>
    </source>
</reference>
<sequence>MVLLIKKLPNFPHKTKHHKLDQSKSIALQTFHSTTSENLHKLFSDHKNGLNYASISLTWYIPCIKFIQGMNRAFAKFVKDLDYPLTKWKGNLGEDYFAYTLSMLDALNSISSSISHVGTCRLRLAHAITLISSNPASAIHQLKPIAVEKTKALDFKQVSEVKSLDGGKERVVLEAMMKMRSVVSSILKVLIRGLCGERDEEIGSINWGEFEGFDFGFGGEMIVVKEIKEVNEVVKKIEGCLVDGKKSKYEAEEKTEDLKRKLGELESLSEIVSKEIDCLFSEVLHRRNELINCFRLPKCT</sequence>
<dbReference type="EMBL" id="JBDFQZ010000010">
    <property type="protein sequence ID" value="KAK9683028.1"/>
    <property type="molecule type" value="Genomic_DNA"/>
</dbReference>
<comment type="caution">
    <text evidence="1">The sequence shown here is derived from an EMBL/GenBank/DDBJ whole genome shotgun (WGS) entry which is preliminary data.</text>
</comment>
<dbReference type="Proteomes" id="UP001443914">
    <property type="component" value="Unassembled WGS sequence"/>
</dbReference>
<keyword evidence="2" id="KW-1185">Reference proteome</keyword>
<proteinExistence type="predicted"/>
<accession>A0AAW1I379</accession>
<protein>
    <submittedName>
        <fullName evidence="1">Uncharacterized protein</fullName>
    </submittedName>
</protein>
<evidence type="ECO:0000313" key="1">
    <source>
        <dbReference type="EMBL" id="KAK9683028.1"/>
    </source>
</evidence>
<dbReference type="PANTHER" id="PTHR31509">
    <property type="entry name" value="BPS1-LIKE PROTEIN"/>
    <property type="match status" value="1"/>
</dbReference>
<dbReference type="AlphaFoldDB" id="A0AAW1I379"/>
<evidence type="ECO:0000313" key="2">
    <source>
        <dbReference type="Proteomes" id="UP001443914"/>
    </source>
</evidence>
<gene>
    <name evidence="1" type="ORF">RND81_10G113600</name>
</gene>